<evidence type="ECO:0000256" key="4">
    <source>
        <dbReference type="HAMAP-Rule" id="MF_00951"/>
    </source>
</evidence>
<dbReference type="KEGG" id="vta:A1293"/>
<dbReference type="GO" id="GO:0003677">
    <property type="term" value="F:DNA binding"/>
    <property type="evidence" value="ECO:0007669"/>
    <property type="project" value="UniProtKB-UniRule"/>
</dbReference>
<dbReference type="EMBL" id="LT960611">
    <property type="protein sequence ID" value="SON49272.1"/>
    <property type="molecule type" value="Genomic_DNA"/>
</dbReference>
<name>A0A2N8ZBK0_9VIBR</name>
<gene>
    <name evidence="4 6" type="primary">rfaH</name>
    <name evidence="6" type="ORF">VTAP4600_A1293</name>
</gene>
<reference evidence="6 7" key="1">
    <citation type="submission" date="2017-10" db="EMBL/GenBank/DDBJ databases">
        <authorList>
            <person name="Banno H."/>
            <person name="Chua N.-H."/>
        </authorList>
    </citation>
    <scope>NUCLEOTIDE SEQUENCE [LARGE SCALE GENOMIC DNA]</scope>
    <source>
        <strain evidence="6">Vibrio tapetis CECT4600</strain>
    </source>
</reference>
<dbReference type="InterPro" id="IPR043425">
    <property type="entry name" value="NusG-like"/>
</dbReference>
<evidence type="ECO:0000259" key="5">
    <source>
        <dbReference type="SMART" id="SM00738"/>
    </source>
</evidence>
<dbReference type="SUPFAM" id="SSF82679">
    <property type="entry name" value="N-utilization substance G protein NusG, N-terminal domain"/>
    <property type="match status" value="1"/>
</dbReference>
<keyword evidence="4" id="KW-0238">DNA-binding</keyword>
<dbReference type="PANTHER" id="PTHR30265">
    <property type="entry name" value="RHO-INTERACTING TRANSCRIPTION TERMINATION FACTOR NUSG"/>
    <property type="match status" value="1"/>
</dbReference>
<dbReference type="InterPro" id="IPR008991">
    <property type="entry name" value="Translation_prot_SH3-like_sf"/>
</dbReference>
<dbReference type="AlphaFoldDB" id="A0A2N8ZBK0"/>
<dbReference type="SMART" id="SM00738">
    <property type="entry name" value="NGN"/>
    <property type="match status" value="1"/>
</dbReference>
<dbReference type="GO" id="GO:0001073">
    <property type="term" value="F:transcription antitermination factor activity, DNA binding"/>
    <property type="evidence" value="ECO:0007669"/>
    <property type="project" value="UniProtKB-UniRule"/>
</dbReference>
<evidence type="ECO:0000256" key="2">
    <source>
        <dbReference type="ARBA" id="ARBA00023015"/>
    </source>
</evidence>
<evidence type="ECO:0000256" key="3">
    <source>
        <dbReference type="ARBA" id="ARBA00023163"/>
    </source>
</evidence>
<dbReference type="GO" id="GO:0006354">
    <property type="term" value="P:DNA-templated transcription elongation"/>
    <property type="evidence" value="ECO:0007669"/>
    <property type="project" value="InterPro"/>
</dbReference>
<comment type="subunit">
    <text evidence="4">Interacts with both the nontemplate DNA and the RNA polymerase (RNAP).</text>
</comment>
<organism evidence="6 7">
    <name type="scientific">Vibrio tapetis subsp. tapetis</name>
    <dbReference type="NCBI Taxonomy" id="1671868"/>
    <lineage>
        <taxon>Bacteria</taxon>
        <taxon>Pseudomonadati</taxon>
        <taxon>Pseudomonadota</taxon>
        <taxon>Gammaproteobacteria</taxon>
        <taxon>Vibrionales</taxon>
        <taxon>Vibrionaceae</taxon>
        <taxon>Vibrio</taxon>
    </lineage>
</organism>
<dbReference type="Pfam" id="PF02357">
    <property type="entry name" value="NusG"/>
    <property type="match status" value="1"/>
</dbReference>
<dbReference type="GO" id="GO:0005829">
    <property type="term" value="C:cytosol"/>
    <property type="evidence" value="ECO:0007669"/>
    <property type="project" value="TreeGrafter"/>
</dbReference>
<proteinExistence type="inferred from homology"/>
<dbReference type="RefSeq" id="WP_102521966.1">
    <property type="nucleotide sequence ID" value="NZ_LT960611.1"/>
</dbReference>
<evidence type="ECO:0000256" key="1">
    <source>
        <dbReference type="ARBA" id="ARBA00022814"/>
    </source>
</evidence>
<evidence type="ECO:0000313" key="6">
    <source>
        <dbReference type="EMBL" id="SON49272.1"/>
    </source>
</evidence>
<dbReference type="InterPro" id="IPR010215">
    <property type="entry name" value="Transcription_antiterm_RfaH"/>
</dbReference>
<dbReference type="HAMAP" id="MF_00951">
    <property type="entry name" value="RfaH"/>
    <property type="match status" value="1"/>
</dbReference>
<feature type="domain" description="NusG-like N-terminal" evidence="5">
    <location>
        <begin position="1"/>
        <end position="101"/>
    </location>
</feature>
<dbReference type="NCBIfam" id="NF006534">
    <property type="entry name" value="PRK09014.1"/>
    <property type="match status" value="1"/>
</dbReference>
<dbReference type="InterPro" id="IPR036735">
    <property type="entry name" value="NGN_dom_sf"/>
</dbReference>
<dbReference type="SUPFAM" id="SSF50104">
    <property type="entry name" value="Translation proteins SH3-like domain"/>
    <property type="match status" value="1"/>
</dbReference>
<dbReference type="NCBIfam" id="TIGR01955">
    <property type="entry name" value="RfaH"/>
    <property type="match status" value="1"/>
</dbReference>
<dbReference type="PANTHER" id="PTHR30265:SF7">
    <property type="entry name" value="TRANSCRIPTION ANTITERMINATION PROTEIN RFAH"/>
    <property type="match status" value="1"/>
</dbReference>
<dbReference type="Gene3D" id="3.30.70.940">
    <property type="entry name" value="NusG, N-terminal domain"/>
    <property type="match status" value="1"/>
</dbReference>
<accession>A0A2N8ZBK0</accession>
<keyword evidence="3 4" id="KW-0804">Transcription</keyword>
<keyword evidence="2 4" id="KW-0805">Transcription regulation</keyword>
<dbReference type="CDD" id="cd09892">
    <property type="entry name" value="NGN_SP_RfaH"/>
    <property type="match status" value="1"/>
</dbReference>
<keyword evidence="1 4" id="KW-0889">Transcription antitermination</keyword>
<protein>
    <recommendedName>
        <fullName evidence="4">Transcription antitermination protein RfaH</fullName>
    </recommendedName>
</protein>
<comment type="function">
    <text evidence="4">Enhances distal genes transcription elongation in a specialized subset of operons that encode extracytoplasmic components.</text>
</comment>
<sequence>MKRWYLVYCKRGEQARAKMHLENQNVECFYPQIEIEKMLRKKKQVVKEPLFPGYVFVRFDYEVGPSFTTIRSTRGITDFIRFGALPQEVEGDLILELKNLEQLEAEAGVKRLAVPMSGDEIRILEGQFAGITAIYQEPDGDKRSFMLVNMINQLVPVSIENENLDMNKEADEW</sequence>
<comment type="similarity">
    <text evidence="4">Belongs to the RfaH family.</text>
</comment>
<dbReference type="InterPro" id="IPR006645">
    <property type="entry name" value="NGN-like_dom"/>
</dbReference>
<evidence type="ECO:0000313" key="7">
    <source>
        <dbReference type="Proteomes" id="UP000235828"/>
    </source>
</evidence>
<dbReference type="OrthoDB" id="9790639at2"/>
<dbReference type="Proteomes" id="UP000235828">
    <property type="component" value="Chromosome A"/>
</dbReference>
<keyword evidence="7" id="KW-1185">Reference proteome</keyword>